<feature type="compositionally biased region" description="Acidic residues" evidence="8">
    <location>
        <begin position="101"/>
        <end position="117"/>
    </location>
</feature>
<dbReference type="AlphaFoldDB" id="A0A2V1K4Z5"/>
<organism evidence="10 11">
    <name type="scientific">Ancrocorticia populi</name>
    <dbReference type="NCBI Taxonomy" id="2175228"/>
    <lineage>
        <taxon>Bacteria</taxon>
        <taxon>Bacillati</taxon>
        <taxon>Actinomycetota</taxon>
        <taxon>Actinomycetes</taxon>
        <taxon>Actinomycetales</taxon>
        <taxon>Actinomycetaceae</taxon>
        <taxon>Ancrocorticia</taxon>
    </lineage>
</organism>
<protein>
    <submittedName>
        <fullName evidence="10">pH regulation protein F</fullName>
    </submittedName>
</protein>
<dbReference type="PANTHER" id="PTHR34702:SF1">
    <property type="entry name" value="NA(+)_H(+) ANTIPORTER SUBUNIT F"/>
    <property type="match status" value="1"/>
</dbReference>
<comment type="caution">
    <text evidence="10">The sequence shown here is derived from an EMBL/GenBank/DDBJ whole genome shotgun (WGS) entry which is preliminary data.</text>
</comment>
<keyword evidence="4" id="KW-1003">Cell membrane</keyword>
<name>A0A2V1K4Z5_9ACTO</name>
<accession>A0A2V1K4Z5</accession>
<feature type="transmembrane region" description="Helical" evidence="9">
    <location>
        <begin position="6"/>
        <end position="23"/>
    </location>
</feature>
<gene>
    <name evidence="10" type="ORF">DD236_08785</name>
</gene>
<dbReference type="Pfam" id="PF04066">
    <property type="entry name" value="MrpF_PhaF"/>
    <property type="match status" value="1"/>
</dbReference>
<dbReference type="PANTHER" id="PTHR34702">
    <property type="entry name" value="NA(+)/H(+) ANTIPORTER SUBUNIT F1"/>
    <property type="match status" value="1"/>
</dbReference>
<dbReference type="GO" id="GO:0015385">
    <property type="term" value="F:sodium:proton antiporter activity"/>
    <property type="evidence" value="ECO:0007669"/>
    <property type="project" value="TreeGrafter"/>
</dbReference>
<evidence type="ECO:0000256" key="5">
    <source>
        <dbReference type="ARBA" id="ARBA00022692"/>
    </source>
</evidence>
<evidence type="ECO:0000256" key="7">
    <source>
        <dbReference type="ARBA" id="ARBA00023136"/>
    </source>
</evidence>
<dbReference type="Proteomes" id="UP000245283">
    <property type="component" value="Unassembled WGS sequence"/>
</dbReference>
<keyword evidence="7 9" id="KW-0472">Membrane</keyword>
<dbReference type="InterPro" id="IPR007208">
    <property type="entry name" value="MrpF/PhaF-like"/>
</dbReference>
<sequence>MVWVVGICGVLLSAAAVAVLFRIERGPSTLDRMVGVDVMTSVMLGALALLVAYTRRADLLAVFVVVSVVGFLGSVAVARAARPEDPGKRRILTIEEEQAISEAEAAEEDSQSDEDSAEPVHPDGSDEEDNDG</sequence>
<evidence type="ECO:0000256" key="4">
    <source>
        <dbReference type="ARBA" id="ARBA00022475"/>
    </source>
</evidence>
<evidence type="ECO:0000256" key="8">
    <source>
        <dbReference type="SAM" id="MobiDB-lite"/>
    </source>
</evidence>
<dbReference type="EMBL" id="QETB01000004">
    <property type="protein sequence ID" value="PWF26160.1"/>
    <property type="molecule type" value="Genomic_DNA"/>
</dbReference>
<proteinExistence type="inferred from homology"/>
<feature type="transmembrane region" description="Helical" evidence="9">
    <location>
        <begin position="59"/>
        <end position="81"/>
    </location>
</feature>
<evidence type="ECO:0000313" key="10">
    <source>
        <dbReference type="EMBL" id="PWF26160.1"/>
    </source>
</evidence>
<dbReference type="GO" id="GO:0005886">
    <property type="term" value="C:plasma membrane"/>
    <property type="evidence" value="ECO:0007669"/>
    <property type="project" value="UniProtKB-SubCell"/>
</dbReference>
<keyword evidence="6 9" id="KW-1133">Transmembrane helix</keyword>
<keyword evidence="5 9" id="KW-0812">Transmembrane</keyword>
<comment type="subcellular location">
    <subcellularLocation>
        <location evidence="1">Cell membrane</location>
        <topology evidence="1">Multi-pass membrane protein</topology>
    </subcellularLocation>
</comment>
<evidence type="ECO:0000256" key="3">
    <source>
        <dbReference type="ARBA" id="ARBA00022448"/>
    </source>
</evidence>
<keyword evidence="3" id="KW-0813">Transport</keyword>
<evidence type="ECO:0000256" key="2">
    <source>
        <dbReference type="ARBA" id="ARBA00009212"/>
    </source>
</evidence>
<evidence type="ECO:0000256" key="9">
    <source>
        <dbReference type="SAM" id="Phobius"/>
    </source>
</evidence>
<evidence type="ECO:0000256" key="6">
    <source>
        <dbReference type="ARBA" id="ARBA00022989"/>
    </source>
</evidence>
<keyword evidence="11" id="KW-1185">Reference proteome</keyword>
<feature type="transmembrane region" description="Helical" evidence="9">
    <location>
        <begin position="35"/>
        <end position="53"/>
    </location>
</feature>
<feature type="region of interest" description="Disordered" evidence="8">
    <location>
        <begin position="101"/>
        <end position="132"/>
    </location>
</feature>
<dbReference type="OrthoDB" id="3733837at2"/>
<evidence type="ECO:0000256" key="1">
    <source>
        <dbReference type="ARBA" id="ARBA00004651"/>
    </source>
</evidence>
<dbReference type="RefSeq" id="WP_109093987.1">
    <property type="nucleotide sequence ID" value="NZ_QETB01000004.1"/>
</dbReference>
<comment type="similarity">
    <text evidence="2">Belongs to the CPA3 antiporters (TC 2.A.63) subunit F family.</text>
</comment>
<reference evidence="11" key="1">
    <citation type="submission" date="2018-05" db="EMBL/GenBank/DDBJ databases">
        <authorList>
            <person name="Li Y."/>
        </authorList>
    </citation>
    <scope>NUCLEOTIDE SEQUENCE [LARGE SCALE GENOMIC DNA]</scope>
    <source>
        <strain evidence="11">sk1b4</strain>
    </source>
</reference>
<evidence type="ECO:0000313" key="11">
    <source>
        <dbReference type="Proteomes" id="UP000245283"/>
    </source>
</evidence>